<reference evidence="3 4" key="1">
    <citation type="journal article" date="2024" name="Proc. Natl. Acad. Sci. U.S.A.">
        <title>The evolutionary genomics of adaptation to stress in wild rhizobium bacteria.</title>
        <authorList>
            <person name="Kehlet-Delgado H."/>
            <person name="Montoya A.P."/>
            <person name="Jensen K.T."/>
            <person name="Wendlandt C.E."/>
            <person name="Dexheimer C."/>
            <person name="Roberts M."/>
            <person name="Torres Martinez L."/>
            <person name="Friesen M.L."/>
            <person name="Griffitts J.S."/>
            <person name="Porter S.S."/>
        </authorList>
    </citation>
    <scope>NUCLEOTIDE SEQUENCE [LARGE SCALE GENOMIC DNA]</scope>
    <source>
        <strain evidence="3 4">M0641</strain>
    </source>
</reference>
<sequence>MAAMMLVLARFLLMPFVLIAVTLFAMGLHIVGTALHHQFAWHQTVATVTDVSPYTETQKNGLITKGINVAIAYVANDAPMSWSGKGKDVGLYTASKGDQVELYYDPADPSSLDTAAMKGWRGGLLLFAVTGGFTAFYVWFFWLRGRNAPPTSPMMPPPVRVGGAGQPQPQRDTFGRR</sequence>
<evidence type="ECO:0000256" key="2">
    <source>
        <dbReference type="SAM" id="Phobius"/>
    </source>
</evidence>
<protein>
    <submittedName>
        <fullName evidence="3">DUF3592 domain-containing protein</fullName>
    </submittedName>
</protein>
<comment type="caution">
    <text evidence="3">The sequence shown here is derived from an EMBL/GenBank/DDBJ whole genome shotgun (WGS) entry which is preliminary data.</text>
</comment>
<organism evidence="3 4">
    <name type="scientific">Mesorhizobium caraganae</name>
    <dbReference type="NCBI Taxonomy" id="483206"/>
    <lineage>
        <taxon>Bacteria</taxon>
        <taxon>Pseudomonadati</taxon>
        <taxon>Pseudomonadota</taxon>
        <taxon>Alphaproteobacteria</taxon>
        <taxon>Hyphomicrobiales</taxon>
        <taxon>Phyllobacteriaceae</taxon>
        <taxon>Mesorhizobium</taxon>
    </lineage>
</organism>
<dbReference type="RefSeq" id="WP_352556713.1">
    <property type="nucleotide sequence ID" value="NZ_JAMYQB010000003.1"/>
</dbReference>
<gene>
    <name evidence="3" type="ORF">NKI36_06030</name>
</gene>
<feature type="region of interest" description="Disordered" evidence="1">
    <location>
        <begin position="153"/>
        <end position="177"/>
    </location>
</feature>
<feature type="transmembrane region" description="Helical" evidence="2">
    <location>
        <begin position="12"/>
        <end position="31"/>
    </location>
</feature>
<dbReference type="Proteomes" id="UP001433071">
    <property type="component" value="Unassembled WGS sequence"/>
</dbReference>
<keyword evidence="2" id="KW-1133">Transmembrane helix</keyword>
<name>A0ABV1YV70_9HYPH</name>
<evidence type="ECO:0000313" key="4">
    <source>
        <dbReference type="Proteomes" id="UP001433071"/>
    </source>
</evidence>
<feature type="transmembrane region" description="Helical" evidence="2">
    <location>
        <begin position="124"/>
        <end position="143"/>
    </location>
</feature>
<evidence type="ECO:0000256" key="1">
    <source>
        <dbReference type="SAM" id="MobiDB-lite"/>
    </source>
</evidence>
<accession>A0ABV1YV70</accession>
<proteinExistence type="predicted"/>
<keyword evidence="2" id="KW-0472">Membrane</keyword>
<evidence type="ECO:0000313" key="3">
    <source>
        <dbReference type="EMBL" id="MER9403607.1"/>
    </source>
</evidence>
<keyword evidence="2" id="KW-0812">Transmembrane</keyword>
<keyword evidence="4" id="KW-1185">Reference proteome</keyword>
<dbReference type="EMBL" id="JAMYQB010000003">
    <property type="protein sequence ID" value="MER9403607.1"/>
    <property type="molecule type" value="Genomic_DNA"/>
</dbReference>